<dbReference type="Proteomes" id="UP000789525">
    <property type="component" value="Unassembled WGS sequence"/>
</dbReference>
<evidence type="ECO:0000313" key="1">
    <source>
        <dbReference type="EMBL" id="CAG8542469.1"/>
    </source>
</evidence>
<keyword evidence="2" id="KW-1185">Reference proteome</keyword>
<gene>
    <name evidence="1" type="ORF">ACOLOM_LOCUS4526</name>
</gene>
<accession>A0ACA9LQ01</accession>
<dbReference type="EMBL" id="CAJVPT010007523">
    <property type="protein sequence ID" value="CAG8542469.1"/>
    <property type="molecule type" value="Genomic_DNA"/>
</dbReference>
<sequence length="470" mass="53151">MPNSKIIETYLACLSEQDRNILLDEGVDLPDAPEPLFDYPRYLKFLDCAWLEESIYAYLTIDGPLEPEDAFQISSMLSLICKLIINHSDGLYGLEVGDWEEHYNIPDLASLHSVRKALSGLRELHIHGTCYTATADGLDNLSNLLTVLTHFSNDIQFMNIDCCHVDTRLGKRLPALIASQNNLQRLMIEDSSLDSTLSASLISALSSQFNSLRALAISRLPIDDLFFLKLSRCTRLESMSMFHCKYVEKDNALLQRIKPQIKIFLARLTCLDSSGNSEILSEIIEMTKQNLNTLVTDNINANVIRLLSTHCVNMEYLMMNISSEIIPDLYLLSSLGIKHMILHSESNSVDFSDSLLVQVGRSLSSSLEYLDIDFIVSPSGLEAMLKECQADIKRLGMKLAIDSNVKVGANDQILEVILNYAKCGRSLKELRIDRGQEFLKDKHFSKETLAKTMNLLKISHDYNDCWNYFR</sequence>
<proteinExistence type="predicted"/>
<evidence type="ECO:0000313" key="2">
    <source>
        <dbReference type="Proteomes" id="UP000789525"/>
    </source>
</evidence>
<name>A0ACA9LQ01_9GLOM</name>
<reference evidence="1" key="1">
    <citation type="submission" date="2021-06" db="EMBL/GenBank/DDBJ databases">
        <authorList>
            <person name="Kallberg Y."/>
            <person name="Tangrot J."/>
            <person name="Rosling A."/>
        </authorList>
    </citation>
    <scope>NUCLEOTIDE SEQUENCE</scope>
    <source>
        <strain evidence="1">CL356</strain>
    </source>
</reference>
<comment type="caution">
    <text evidence="1">The sequence shown here is derived from an EMBL/GenBank/DDBJ whole genome shotgun (WGS) entry which is preliminary data.</text>
</comment>
<protein>
    <submittedName>
        <fullName evidence="1">13763_t:CDS:1</fullName>
    </submittedName>
</protein>
<organism evidence="1 2">
    <name type="scientific">Acaulospora colombiana</name>
    <dbReference type="NCBI Taxonomy" id="27376"/>
    <lineage>
        <taxon>Eukaryota</taxon>
        <taxon>Fungi</taxon>
        <taxon>Fungi incertae sedis</taxon>
        <taxon>Mucoromycota</taxon>
        <taxon>Glomeromycotina</taxon>
        <taxon>Glomeromycetes</taxon>
        <taxon>Diversisporales</taxon>
        <taxon>Acaulosporaceae</taxon>
        <taxon>Acaulospora</taxon>
    </lineage>
</organism>